<dbReference type="Proteomes" id="UP000254159">
    <property type="component" value="Unassembled WGS sequence"/>
</dbReference>
<keyword evidence="2" id="KW-0808">Transferase</keyword>
<keyword evidence="1" id="KW-0812">Transmembrane</keyword>
<dbReference type="EMBL" id="UGCD01000002">
    <property type="protein sequence ID" value="STI20296.1"/>
    <property type="molecule type" value="Genomic_DNA"/>
</dbReference>
<dbReference type="EC" id="2.7.13.3" evidence="2"/>
<feature type="transmembrane region" description="Helical" evidence="1">
    <location>
        <begin position="17"/>
        <end position="37"/>
    </location>
</feature>
<keyword evidence="1" id="KW-1133">Transmembrane helix</keyword>
<keyword evidence="1" id="KW-0472">Membrane</keyword>
<accession>A0A376RQU9</accession>
<evidence type="ECO:0000256" key="1">
    <source>
        <dbReference type="SAM" id="Phobius"/>
    </source>
</evidence>
<organism evidence="2 3">
    <name type="scientific">Escherichia coli</name>
    <dbReference type="NCBI Taxonomy" id="562"/>
    <lineage>
        <taxon>Bacteria</taxon>
        <taxon>Pseudomonadati</taxon>
        <taxon>Pseudomonadota</taxon>
        <taxon>Gammaproteobacteria</taxon>
        <taxon>Enterobacterales</taxon>
        <taxon>Enterobacteriaceae</taxon>
        <taxon>Escherichia</taxon>
    </lineage>
</organism>
<proteinExistence type="predicted"/>
<name>A0A376RQU9_ECOLX</name>
<protein>
    <submittedName>
        <fullName evidence="2">Sensor protein BasS/PmrB</fullName>
        <ecNumber evidence="2">2.7.13.3</ecNumber>
    </submittedName>
</protein>
<gene>
    <name evidence="2" type="primary">basS_1</name>
    <name evidence="2" type="ORF">NCTC10865_05699</name>
</gene>
<dbReference type="AlphaFoldDB" id="A0A376RQU9"/>
<evidence type="ECO:0000313" key="3">
    <source>
        <dbReference type="Proteomes" id="UP000254159"/>
    </source>
</evidence>
<evidence type="ECO:0000313" key="2">
    <source>
        <dbReference type="EMBL" id="STI20296.1"/>
    </source>
</evidence>
<reference evidence="2 3" key="1">
    <citation type="submission" date="2018-06" db="EMBL/GenBank/DDBJ databases">
        <authorList>
            <consortium name="Pathogen Informatics"/>
            <person name="Doyle S."/>
        </authorList>
    </citation>
    <scope>NUCLEOTIDE SEQUENCE [LARGE SCALE GENOMIC DNA]</scope>
    <source>
        <strain evidence="2 3">NCTC10865</strain>
    </source>
</reference>
<dbReference type="GO" id="GO:0004673">
    <property type="term" value="F:protein histidine kinase activity"/>
    <property type="evidence" value="ECO:0007669"/>
    <property type="project" value="UniProtKB-EC"/>
</dbReference>
<feature type="transmembrane region" description="Helical" evidence="1">
    <location>
        <begin position="68"/>
        <end position="88"/>
    </location>
</feature>
<sequence>MNLMHFLRRPISLRQRLILTIGAILLVFELISVFWLWHESTEQIQLFEQALRDNRNNDRHIMREIREAVASLIVPGVFMVSLTLFICYQAVRRITPPAGGAAKKSWKRALPTT</sequence>